<name>A0A0G4H6G4_9ALVE</name>
<accession>A0A0G4H6G4</accession>
<proteinExistence type="predicted"/>
<evidence type="ECO:0000313" key="1">
    <source>
        <dbReference type="EMBL" id="CEM39458.1"/>
    </source>
</evidence>
<organism evidence="1">
    <name type="scientific">Chromera velia CCMP2878</name>
    <dbReference type="NCBI Taxonomy" id="1169474"/>
    <lineage>
        <taxon>Eukaryota</taxon>
        <taxon>Sar</taxon>
        <taxon>Alveolata</taxon>
        <taxon>Colpodellida</taxon>
        <taxon>Chromeraceae</taxon>
        <taxon>Chromera</taxon>
    </lineage>
</organism>
<gene>
    <name evidence="1" type="ORF">Cvel_5782</name>
</gene>
<reference evidence="1" key="1">
    <citation type="submission" date="2014-11" db="EMBL/GenBank/DDBJ databases">
        <authorList>
            <person name="Otto D Thomas"/>
            <person name="Naeem Raeece"/>
        </authorList>
    </citation>
    <scope>NUCLEOTIDE SEQUENCE</scope>
</reference>
<dbReference type="AlphaFoldDB" id="A0A0G4H6G4"/>
<sequence>MGAGCGCGSKNANSVLAPGHRGMLGKEAAVKAVRPGHGKGRPSLLVKVKLGDDTRRLILREQPTAEGVRNLVCDEFRLGTMWVVCLGDASGDEITQDKLKKTLKEMKAAKGAMPMLRVAVRKIKKGEQKPRRNGNPVKQMDLDKGIVGLAPVIQAALEDGFFRTLGMLVEAFFPIGLRYWKKLKDEFKEEALPELTQKFEGLCTDPPREKKRVVRRAWYTFFEECHAVCQEADKHGFPEFAKHTFTFENYEKEKTQAPSAGGVVSTFLDDLEKMEAERAGRAIEIVAKAAFRGVRAALGEMKRLAVAKAAKEMFPIFAEGSEAAEEIAVGMGPAIQMGLSMLVGFADPGNDKFKAQGAFALVCRYAHAVASAIQTWAAGLPNIEVHAHKLTKYLDLLKEPTVKKMEV</sequence>
<dbReference type="EMBL" id="CDMZ01001931">
    <property type="protein sequence ID" value="CEM39458.1"/>
    <property type="molecule type" value="Genomic_DNA"/>
</dbReference>
<protein>
    <submittedName>
        <fullName evidence="1">Uncharacterized protein</fullName>
    </submittedName>
</protein>
<feature type="non-terminal residue" evidence="1">
    <location>
        <position position="407"/>
    </location>
</feature>